<organism evidence="1 3">
    <name type="scientific">Didymodactylos carnosus</name>
    <dbReference type="NCBI Taxonomy" id="1234261"/>
    <lineage>
        <taxon>Eukaryota</taxon>
        <taxon>Metazoa</taxon>
        <taxon>Spiralia</taxon>
        <taxon>Gnathifera</taxon>
        <taxon>Rotifera</taxon>
        <taxon>Eurotatoria</taxon>
        <taxon>Bdelloidea</taxon>
        <taxon>Philodinida</taxon>
        <taxon>Philodinidae</taxon>
        <taxon>Didymodactylos</taxon>
    </lineage>
</organism>
<dbReference type="Gene3D" id="3.40.50.11350">
    <property type="match status" value="1"/>
</dbReference>
<dbReference type="Proteomes" id="UP000677228">
    <property type="component" value="Unassembled WGS sequence"/>
</dbReference>
<name>A0A8S2EHM4_9BILA</name>
<proteinExistence type="predicted"/>
<dbReference type="AlphaFoldDB" id="A0A8S2EHM4"/>
<accession>A0A8S2EHM4</accession>
<dbReference type="Proteomes" id="UP000682733">
    <property type="component" value="Unassembled WGS sequence"/>
</dbReference>
<dbReference type="EMBL" id="CAJNOK010013380">
    <property type="protein sequence ID" value="CAF1183274.1"/>
    <property type="molecule type" value="Genomic_DNA"/>
</dbReference>
<evidence type="ECO:0000313" key="1">
    <source>
        <dbReference type="EMBL" id="CAF1183274.1"/>
    </source>
</evidence>
<dbReference type="EMBL" id="CAJOBA010034909">
    <property type="protein sequence ID" value="CAF3994516.1"/>
    <property type="molecule type" value="Genomic_DNA"/>
</dbReference>
<evidence type="ECO:0000313" key="3">
    <source>
        <dbReference type="Proteomes" id="UP000677228"/>
    </source>
</evidence>
<protein>
    <submittedName>
        <fullName evidence="1">Uncharacterized protein</fullName>
    </submittedName>
</protein>
<sequence>MYKLTWKDQSFMSFLHYMFTLYFYKLPPRIELITKLLKQHWSNYLADKHKQSYDQALSSMAGIFIRRGDKMPEDSFWSRHKHWRNISLYVKAVVDEEIRRKENFTSIFVMTDDVEAMQSIMQYSSLPSSPSSTELFAQKHLRGRQILYNVYAPQACFNPFTRIGYDQFLVNINFLVRYATFIVGHTDSNVGQFLEEIIYSRTQLTPHVPTQTYVKNAPDTF</sequence>
<comment type="caution">
    <text evidence="1">The sequence shown here is derived from an EMBL/GenBank/DDBJ whole genome shotgun (WGS) entry which is preliminary data.</text>
</comment>
<evidence type="ECO:0000313" key="2">
    <source>
        <dbReference type="EMBL" id="CAF3994516.1"/>
    </source>
</evidence>
<gene>
    <name evidence="1" type="ORF">OVA965_LOCUS23169</name>
    <name evidence="2" type="ORF">TMI583_LOCUS23887</name>
</gene>
<reference evidence="1" key="1">
    <citation type="submission" date="2021-02" db="EMBL/GenBank/DDBJ databases">
        <authorList>
            <person name="Nowell W R."/>
        </authorList>
    </citation>
    <scope>NUCLEOTIDE SEQUENCE</scope>
</reference>